<gene>
    <name evidence="1" type="ORF">SAMN05421541_114258</name>
</gene>
<name>A0A1I2K4L9_9ACTN</name>
<dbReference type="AlphaFoldDB" id="A0A1I2K4L9"/>
<dbReference type="STRING" id="35752.SAMN05421541_114258"/>
<dbReference type="Proteomes" id="UP000199645">
    <property type="component" value="Unassembled WGS sequence"/>
</dbReference>
<organism evidence="1 2">
    <name type="scientific">Actinoplanes philippinensis</name>
    <dbReference type="NCBI Taxonomy" id="35752"/>
    <lineage>
        <taxon>Bacteria</taxon>
        <taxon>Bacillati</taxon>
        <taxon>Actinomycetota</taxon>
        <taxon>Actinomycetes</taxon>
        <taxon>Micromonosporales</taxon>
        <taxon>Micromonosporaceae</taxon>
        <taxon>Actinoplanes</taxon>
    </lineage>
</organism>
<reference evidence="1 2" key="1">
    <citation type="submission" date="2016-10" db="EMBL/GenBank/DDBJ databases">
        <authorList>
            <person name="de Groot N.N."/>
        </authorList>
    </citation>
    <scope>NUCLEOTIDE SEQUENCE [LARGE SCALE GENOMIC DNA]</scope>
    <source>
        <strain evidence="1 2">DSM 43019</strain>
    </source>
</reference>
<evidence type="ECO:0008006" key="3">
    <source>
        <dbReference type="Google" id="ProtNLM"/>
    </source>
</evidence>
<dbReference type="EMBL" id="FONV01000014">
    <property type="protein sequence ID" value="SFF60157.1"/>
    <property type="molecule type" value="Genomic_DNA"/>
</dbReference>
<proteinExistence type="predicted"/>
<evidence type="ECO:0000313" key="1">
    <source>
        <dbReference type="EMBL" id="SFF60157.1"/>
    </source>
</evidence>
<keyword evidence="2" id="KW-1185">Reference proteome</keyword>
<sequence length="300" mass="34701">MGKVGRFIAGKADNVRLRTRMERKTMHHANHHYGHSHILARYCEMPEPLHPPRIQGYLQHGWNIGDGLAPGTPYVSGTPLLVWSEETRRRSWSQGRRDVVVVGAPFAYLVEMTPPPAEPGEGTIFYPFHGWEGQQVHGDHQRLIDEVKATETGPITACLYWNEYRMRSVRHLYERAGFRVICHGYRGFWWRDHNRDFLVGQLAELRRHRRVVSNRLCSAIWYGLLAGREAAVYGDPMVLDNADMTFGGEPRLHRQWPELYGRETDFETCHRLARIQLGADELASPQELRKLLGWPKEGYV</sequence>
<protein>
    <recommendedName>
        <fullName evidence="3">Polysaccharide pyruvyl transferase</fullName>
    </recommendedName>
</protein>
<evidence type="ECO:0000313" key="2">
    <source>
        <dbReference type="Proteomes" id="UP000199645"/>
    </source>
</evidence>
<accession>A0A1I2K4L9</accession>